<organism evidence="2">
    <name type="scientific">Haemonchus placei</name>
    <name type="common">Barber's pole worm</name>
    <dbReference type="NCBI Taxonomy" id="6290"/>
    <lineage>
        <taxon>Eukaryota</taxon>
        <taxon>Metazoa</taxon>
        <taxon>Ecdysozoa</taxon>
        <taxon>Nematoda</taxon>
        <taxon>Chromadorea</taxon>
        <taxon>Rhabditida</taxon>
        <taxon>Rhabditina</taxon>
        <taxon>Rhabditomorpha</taxon>
        <taxon>Strongyloidea</taxon>
        <taxon>Trichostrongylidae</taxon>
        <taxon>Haemonchus</taxon>
    </lineage>
</organism>
<protein>
    <submittedName>
        <fullName evidence="2">Phorbol-ester/DAG-type domain-containing protein</fullName>
    </submittedName>
</protein>
<feature type="transmembrane region" description="Helical" evidence="1">
    <location>
        <begin position="164"/>
        <end position="188"/>
    </location>
</feature>
<evidence type="ECO:0000313" key="2">
    <source>
        <dbReference type="WBParaSite" id="HPLM_0000684301-mRNA-1"/>
    </source>
</evidence>
<dbReference type="AlphaFoldDB" id="A0A0N4W994"/>
<keyword evidence="1" id="KW-0812">Transmembrane</keyword>
<accession>A0A0N4W994</accession>
<keyword evidence="1" id="KW-1133">Transmembrane helix</keyword>
<sequence length="189" mass="21944">LPRWRPPLRTYTHYDKIRGNIDRQRYGMADEPRPSFLHRSPQFYDKCDLCVFQVFRPGYHCPACGRGETLRSWAAPPAETSIHIPSQILNVRALNMQRHDDSPRELPSKYFSTEFRELYPISRRLSRRQTKSPVYRYGSTMPPALYDYDVWACRQDRRSLITHAAILALVLFSVAFVISAGVILVVTVA</sequence>
<keyword evidence="1" id="KW-0472">Membrane</keyword>
<proteinExistence type="predicted"/>
<reference evidence="2" key="1">
    <citation type="submission" date="2017-02" db="UniProtKB">
        <authorList>
            <consortium name="WormBaseParasite"/>
        </authorList>
    </citation>
    <scope>IDENTIFICATION</scope>
</reference>
<name>A0A0N4W994_HAEPC</name>
<evidence type="ECO:0000256" key="1">
    <source>
        <dbReference type="SAM" id="Phobius"/>
    </source>
</evidence>
<dbReference type="WBParaSite" id="HPLM_0000684301-mRNA-1">
    <property type="protein sequence ID" value="HPLM_0000684301-mRNA-1"/>
    <property type="gene ID" value="HPLM_0000684301"/>
</dbReference>
<dbReference type="OMA" id="LCAFNIM"/>